<dbReference type="CDD" id="cd06354">
    <property type="entry name" value="PBP1_PrnA-like"/>
    <property type="match status" value="1"/>
</dbReference>
<feature type="signal peptide" evidence="7">
    <location>
        <begin position="1"/>
        <end position="31"/>
    </location>
</feature>
<evidence type="ECO:0000256" key="4">
    <source>
        <dbReference type="ARBA" id="ARBA00022729"/>
    </source>
</evidence>
<comment type="caution">
    <text evidence="9">The sequence shown here is derived from an EMBL/GenBank/DDBJ whole genome shotgun (WGS) entry which is preliminary data.</text>
</comment>
<evidence type="ECO:0000313" key="10">
    <source>
        <dbReference type="Proteomes" id="UP000237755"/>
    </source>
</evidence>
<keyword evidence="6" id="KW-0449">Lipoprotein</keyword>
<evidence type="ECO:0000256" key="1">
    <source>
        <dbReference type="ARBA" id="ARBA00004193"/>
    </source>
</evidence>
<reference evidence="9 10" key="1">
    <citation type="journal article" date="2008" name="Int. J. Syst. Evol. Microbiol.">
        <title>Leifsonia pindariensis sp. nov., isolated from the Pindari glacier of the Indian Himalayas, and emended description of the genus Leifsonia.</title>
        <authorList>
            <person name="Reddy G.S."/>
            <person name="Prabagaran S.R."/>
            <person name="Shivaji S."/>
        </authorList>
    </citation>
    <scope>NUCLEOTIDE SEQUENCE [LARGE SCALE GENOMIC DNA]</scope>
    <source>
        <strain evidence="9 10">PON 10</strain>
    </source>
</reference>
<evidence type="ECO:0000256" key="5">
    <source>
        <dbReference type="ARBA" id="ARBA00023136"/>
    </source>
</evidence>
<dbReference type="InterPro" id="IPR028082">
    <property type="entry name" value="Peripla_BP_I"/>
</dbReference>
<dbReference type="RefSeq" id="WP_233279214.1">
    <property type="nucleotide sequence ID" value="NZ_MPZN01000012.1"/>
</dbReference>
<dbReference type="PANTHER" id="PTHR34296:SF2">
    <property type="entry name" value="ABC TRANSPORTER GUANOSINE-BINDING PROTEIN NUPN"/>
    <property type="match status" value="1"/>
</dbReference>
<comment type="similarity">
    <text evidence="2">Belongs to the BMP lipoprotein family.</text>
</comment>
<dbReference type="InterPro" id="IPR003760">
    <property type="entry name" value="PnrA-like"/>
</dbReference>
<dbReference type="Proteomes" id="UP000237755">
    <property type="component" value="Unassembled WGS sequence"/>
</dbReference>
<comment type="subcellular location">
    <subcellularLocation>
        <location evidence="1">Cell membrane</location>
        <topology evidence="1">Lipid-anchor</topology>
    </subcellularLocation>
</comment>
<evidence type="ECO:0000256" key="2">
    <source>
        <dbReference type="ARBA" id="ARBA00008610"/>
    </source>
</evidence>
<keyword evidence="3" id="KW-1003">Cell membrane</keyword>
<feature type="domain" description="ABC transporter substrate-binding protein PnrA-like" evidence="8">
    <location>
        <begin position="47"/>
        <end position="352"/>
    </location>
</feature>
<gene>
    <name evidence="9" type="ORF">GY24_05525</name>
</gene>
<keyword evidence="10" id="KW-1185">Reference proteome</keyword>
<organism evidence="9 10">
    <name type="scientific">Microterricola pindariensis</name>
    <dbReference type="NCBI Taxonomy" id="478010"/>
    <lineage>
        <taxon>Bacteria</taxon>
        <taxon>Bacillati</taxon>
        <taxon>Actinomycetota</taxon>
        <taxon>Actinomycetes</taxon>
        <taxon>Micrococcales</taxon>
        <taxon>Microbacteriaceae</taxon>
        <taxon>Microterricola</taxon>
    </lineage>
</organism>
<evidence type="ECO:0000256" key="7">
    <source>
        <dbReference type="SAM" id="SignalP"/>
    </source>
</evidence>
<dbReference type="Gene3D" id="3.40.50.2300">
    <property type="match status" value="2"/>
</dbReference>
<dbReference type="EMBL" id="MPZN01000012">
    <property type="protein sequence ID" value="PPL19514.1"/>
    <property type="molecule type" value="Genomic_DNA"/>
</dbReference>
<accession>A0ABX5AY99</accession>
<evidence type="ECO:0000313" key="9">
    <source>
        <dbReference type="EMBL" id="PPL19514.1"/>
    </source>
</evidence>
<keyword evidence="5" id="KW-0472">Membrane</keyword>
<evidence type="ECO:0000256" key="6">
    <source>
        <dbReference type="ARBA" id="ARBA00023288"/>
    </source>
</evidence>
<dbReference type="InterPro" id="IPR050957">
    <property type="entry name" value="BMP_lipoprotein"/>
</dbReference>
<protein>
    <submittedName>
        <fullName evidence="9">BMP family ABC transporter substrate-binding protein</fullName>
    </submittedName>
</protein>
<evidence type="ECO:0000259" key="8">
    <source>
        <dbReference type="Pfam" id="PF02608"/>
    </source>
</evidence>
<sequence>MNSPTRGIRRAIAPAALLASAALLLAGCASAPEAGGESTASDYCARMVTNSGGLEDRSFNQSSWEGLQQASTQYDIDVAALVSTSETDLRPNVEQAVGTGCQFVLTVGWELADATTAAAEANPDVHFAIVDEQVEAPNIKPIVFDTAQAAFLAGYLAAGVTETGIVATFGGGNQPPVTLFMDGFVDGVAKYNEVHGTSVRALGWDKAKQDGNFTGDFEDVAKGKTLTQGFIDQGADVILPVAGQVGEGAAAAASETTGVSIIWVDNDGYETLPAAFRPVVLTSVLKNTQDAVAAIVGDDLNGTFENTPFVGTLENGGVEIAPFHERASLVSPELSAEIEGIRQGIIDGSIVVTSPSTPR</sequence>
<dbReference type="SUPFAM" id="SSF53822">
    <property type="entry name" value="Periplasmic binding protein-like I"/>
    <property type="match status" value="1"/>
</dbReference>
<dbReference type="PANTHER" id="PTHR34296">
    <property type="entry name" value="TRANSCRIPTIONAL ACTIVATOR PROTEIN MED"/>
    <property type="match status" value="1"/>
</dbReference>
<dbReference type="PROSITE" id="PS51257">
    <property type="entry name" value="PROKAR_LIPOPROTEIN"/>
    <property type="match status" value="1"/>
</dbReference>
<feature type="chain" id="PRO_5046483573" evidence="7">
    <location>
        <begin position="32"/>
        <end position="359"/>
    </location>
</feature>
<evidence type="ECO:0000256" key="3">
    <source>
        <dbReference type="ARBA" id="ARBA00022475"/>
    </source>
</evidence>
<keyword evidence="4 7" id="KW-0732">Signal</keyword>
<name>A0ABX5AY99_9MICO</name>
<proteinExistence type="inferred from homology"/>
<dbReference type="Pfam" id="PF02608">
    <property type="entry name" value="Bmp"/>
    <property type="match status" value="1"/>
</dbReference>